<dbReference type="InterPro" id="IPR029058">
    <property type="entry name" value="AB_hydrolase_fold"/>
</dbReference>
<accession>A0ABQ5TG12</accession>
<comment type="similarity">
    <text evidence="1">Belongs to the esterase D family.</text>
</comment>
<comment type="caution">
    <text evidence="3">The sequence shown here is derived from an EMBL/GenBank/DDBJ whole genome shotgun (WGS) entry which is preliminary data.</text>
</comment>
<dbReference type="InterPro" id="IPR052558">
    <property type="entry name" value="Siderophore_Hydrolase_D"/>
</dbReference>
<evidence type="ECO:0000313" key="3">
    <source>
        <dbReference type="EMBL" id="GLO65161.1"/>
    </source>
</evidence>
<dbReference type="EMBL" id="BSKO01000001">
    <property type="protein sequence ID" value="GLO65161.1"/>
    <property type="molecule type" value="Genomic_DNA"/>
</dbReference>
<keyword evidence="4" id="KW-1185">Reference proteome</keyword>
<dbReference type="RefSeq" id="WP_077595939.1">
    <property type="nucleotide sequence ID" value="NZ_BSKO01000001.1"/>
</dbReference>
<organism evidence="3 4">
    <name type="scientific">Oceanobacillus kimchii</name>
    <dbReference type="NCBI Taxonomy" id="746691"/>
    <lineage>
        <taxon>Bacteria</taxon>
        <taxon>Bacillati</taxon>
        <taxon>Bacillota</taxon>
        <taxon>Bacilli</taxon>
        <taxon>Bacillales</taxon>
        <taxon>Bacillaceae</taxon>
        <taxon>Oceanobacillus</taxon>
    </lineage>
</organism>
<dbReference type="Proteomes" id="UP001275436">
    <property type="component" value="Unassembled WGS sequence"/>
</dbReference>
<evidence type="ECO:0000256" key="1">
    <source>
        <dbReference type="ARBA" id="ARBA00005622"/>
    </source>
</evidence>
<reference evidence="3 4" key="1">
    <citation type="submission" date="2023-02" db="EMBL/GenBank/DDBJ databases">
        <title>Oceanobacillus kimchii IFOP_LL358 isolated form Alexandrium catenella lab strain.</title>
        <authorList>
            <person name="Gajardo G."/>
            <person name="Ueki S."/>
            <person name="Maruyama F."/>
        </authorList>
    </citation>
    <scope>NUCLEOTIDE SEQUENCE [LARGE SCALE GENOMIC DNA]</scope>
    <source>
        <strain evidence="3 4">IFOP_LL358</strain>
    </source>
</reference>
<dbReference type="PANTHER" id="PTHR40841">
    <property type="entry name" value="SIDEROPHORE TRIACETYLFUSARININE C ESTERASE"/>
    <property type="match status" value="1"/>
</dbReference>
<sequence>MNEINIIENKISLYSSFANDTYNLEIYTPDCPVPENGFPAIFVLDGSSHFQLAADVVRLQHIRHTKTGVHPSIVIGIAHQDEDRRNKRFRDFTALSDQVVFPDRMKGKIPDIYGGAEQFLKFIDHELFPEMNKHFFINQEKRTLFGHSLGGYFTLYASVHSPSLFDTYLACSPSIWWNDYELKSYIEKTLDVQNNRAQRRQLFVGEKEGFMVEDAKHLQQLFQQYNYDCKLYIAPDENHASVVPTIMSRAIRFASI</sequence>
<gene>
    <name evidence="3" type="ORF">MACH08_09450</name>
</gene>
<protein>
    <submittedName>
        <fullName evidence="3">IroE protein</fullName>
    </submittedName>
</protein>
<evidence type="ECO:0000256" key="2">
    <source>
        <dbReference type="ARBA" id="ARBA00022801"/>
    </source>
</evidence>
<dbReference type="InterPro" id="IPR000801">
    <property type="entry name" value="Esterase-like"/>
</dbReference>
<proteinExistence type="inferred from homology"/>
<dbReference type="PANTHER" id="PTHR40841:SF2">
    <property type="entry name" value="SIDEROPHORE-DEGRADING ESTERASE (EUROFUNG)"/>
    <property type="match status" value="1"/>
</dbReference>
<evidence type="ECO:0000313" key="4">
    <source>
        <dbReference type="Proteomes" id="UP001275436"/>
    </source>
</evidence>
<name>A0ABQ5TG12_9BACI</name>
<dbReference type="Pfam" id="PF00756">
    <property type="entry name" value="Esterase"/>
    <property type="match status" value="1"/>
</dbReference>
<dbReference type="Gene3D" id="3.40.50.1820">
    <property type="entry name" value="alpha/beta hydrolase"/>
    <property type="match status" value="1"/>
</dbReference>
<keyword evidence="2" id="KW-0378">Hydrolase</keyword>
<dbReference type="SUPFAM" id="SSF53474">
    <property type="entry name" value="alpha/beta-Hydrolases"/>
    <property type="match status" value="1"/>
</dbReference>